<gene>
    <name evidence="2" type="primary">apxIA</name>
    <name evidence="2" type="ORF">OJF2_77730</name>
</gene>
<reference evidence="2 3" key="1">
    <citation type="submission" date="2019-08" db="EMBL/GenBank/DDBJ databases">
        <title>Deep-cultivation of Planctomycetes and their phenomic and genomic characterization uncovers novel biology.</title>
        <authorList>
            <person name="Wiegand S."/>
            <person name="Jogler M."/>
            <person name="Boedeker C."/>
            <person name="Pinto D."/>
            <person name="Vollmers J."/>
            <person name="Rivas-Marin E."/>
            <person name="Kohn T."/>
            <person name="Peeters S.H."/>
            <person name="Heuer A."/>
            <person name="Rast P."/>
            <person name="Oberbeckmann S."/>
            <person name="Bunk B."/>
            <person name="Jeske O."/>
            <person name="Meyerdierks A."/>
            <person name="Storesund J.E."/>
            <person name="Kallscheuer N."/>
            <person name="Luecker S."/>
            <person name="Lage O.M."/>
            <person name="Pohl T."/>
            <person name="Merkel B.J."/>
            <person name="Hornburger P."/>
            <person name="Mueller R.-W."/>
            <person name="Bruemmer F."/>
            <person name="Labrenz M."/>
            <person name="Spormann A.M."/>
            <person name="Op den Camp H."/>
            <person name="Overmann J."/>
            <person name="Amann R."/>
            <person name="Jetten M.S.M."/>
            <person name="Mascher T."/>
            <person name="Medema M.H."/>
            <person name="Devos D.P."/>
            <person name="Kaster A.-K."/>
            <person name="Ovreas L."/>
            <person name="Rohde M."/>
            <person name="Galperin M.Y."/>
            <person name="Jogler C."/>
        </authorList>
    </citation>
    <scope>NUCLEOTIDE SEQUENCE [LARGE SCALE GENOMIC DNA]</scope>
    <source>
        <strain evidence="2 3">OJF2</strain>
    </source>
</reference>
<dbReference type="InterPro" id="IPR018511">
    <property type="entry name" value="Hemolysin-typ_Ca-bd_CS"/>
</dbReference>
<feature type="domain" description="Bacterial Ig-like" evidence="1">
    <location>
        <begin position="2605"/>
        <end position="2697"/>
    </location>
</feature>
<accession>A0A5B9WGM6</accession>
<evidence type="ECO:0000259" key="1">
    <source>
        <dbReference type="Pfam" id="PF16640"/>
    </source>
</evidence>
<dbReference type="Gene3D" id="2.150.10.10">
    <property type="entry name" value="Serralysin-like metalloprotease, C-terminal"/>
    <property type="match status" value="1"/>
</dbReference>
<dbReference type="PANTHER" id="PTHR11319">
    <property type="entry name" value="G PROTEIN-COUPLED RECEPTOR-RELATED"/>
    <property type="match status" value="1"/>
</dbReference>
<protein>
    <submittedName>
        <fullName evidence="2">RTX-I toxin determinant A from serotypes 1/9</fullName>
    </submittedName>
</protein>
<dbReference type="InterPro" id="IPR011050">
    <property type="entry name" value="Pectin_lyase_fold/virulence"/>
</dbReference>
<dbReference type="EMBL" id="CP042997">
    <property type="protein sequence ID" value="QEH39161.1"/>
    <property type="molecule type" value="Genomic_DNA"/>
</dbReference>
<dbReference type="KEGG" id="agv:OJF2_77730"/>
<dbReference type="SUPFAM" id="SSF51126">
    <property type="entry name" value="Pectin lyase-like"/>
    <property type="match status" value="6"/>
</dbReference>
<dbReference type="InterPro" id="IPR059226">
    <property type="entry name" value="Choice_anch_Q_dom"/>
</dbReference>
<keyword evidence="3" id="KW-1185">Reference proteome</keyword>
<dbReference type="Gene3D" id="2.60.40.10">
    <property type="entry name" value="Immunoglobulins"/>
    <property type="match status" value="4"/>
</dbReference>
<feature type="domain" description="Bacterial Ig-like" evidence="1">
    <location>
        <begin position="2417"/>
        <end position="2493"/>
    </location>
</feature>
<name>A0A5B9WGM6_9BACT</name>
<dbReference type="InterPro" id="IPR035986">
    <property type="entry name" value="PKD_dom_sf"/>
</dbReference>
<dbReference type="SUPFAM" id="SSF49299">
    <property type="entry name" value="PKD domain"/>
    <property type="match status" value="1"/>
</dbReference>
<dbReference type="InterPro" id="IPR011049">
    <property type="entry name" value="Serralysin-like_metalloprot_C"/>
</dbReference>
<dbReference type="PANTHER" id="PTHR11319:SF35">
    <property type="entry name" value="OUTER MEMBRANE PROTEIN PMPC-RELATED"/>
    <property type="match status" value="1"/>
</dbReference>
<sequence>MSSRTRTHQWTLRARRRLRPGLLALEDRTLLATFTVTNTGDSGAGSLRAQLAAAGNGDTIVFDPAVFGTERTITLTGSVLSITKDVTIQGPGANLLTISGNSAHSVFNAAAPGTRPAGAILSGLTVSDAVVNGAGGAILNAGTLTIRDCAIAGNTAWSGAGVENSSVVTLIGCTVSGNTTTRQGGGGLINYGAMTLIDCTVTGNAAAGAGGAIFSNGASLSVSDSTIVGNTSATVGGITANNGLTINNSILAGNAGADYFGSLTGSHNIVGGDPMLAALAYNGGPTRTMAPLAGSPAIGAGSNALIPAGIAVDQRGVARISQGTVDIGAVESGPAGITVTTLADEDNGGADPGAGAGASLREALALANAIPGGGATIGFAAGLSGTIGLSIGPLPVIAQATTIAGPGAGVLAVDAKSISRVLQVVAGVTASISGLTLTGGLADAGGGGILNAGTLTVDACVIANNSAPGNGGGIDNLGTLTLTNSTVSGNSGKQGGGIFSNNSLTMTGDTVSGNAGTYGGGIKTYAGTASLTGCTVSGNTSPNQGGGLYLRSTARLVNCTVDGNTAGSPAAPAGHGGGIAVMVAGASLTMTGGSISGNTSPGRGGGLYSRGPVQLSGVAIRGNASNLGGGVYSKGTAALDGCTVSGNTSNQGGGLDAAASLSLTRCTVSGNNASASGFGGGINSSSSLSLTLCTISGNTGGGGGGVHAFGQLNVRDSTLSGNTAGGGIWNFGTATLIGSTISGNHAVGGFGGGIRNNGSLAMTNCTVFDNTSYNGPTPGAGGGVWNYGTATLTNCTVGNNHASFLPNTGGAGGNLFNYAGKSLTLNNSIVAYGAGYGGNIAGIVSGNNNLIDDPAAAGGLSAANGNILSSNLRLRPPGDYGGPTKTVALFPDSPAVGAGNPSLIPAGIITDQRGFARVAGSRVDIGAYQSSSTIVVTTLADEDDGAVDPGLGSGTSLREAIAMANADPAGGDTIAFAAGLRGTLALTLGALPTITSTVIIAGPGARLVTIDAQRASRILNVAAGADATVSGLTLTHGSAASAGGAVSNAGTLTLAGVAVTDSVASQAGGGVANSGTMALVGSTVSGDRAGSGPGGGIINYAAMTVRNCTVAGNSAGFQGGGLFNVSGASLTITNSTVVGNSAARGGGGLSDTGTTTLNNTIVAGNSGGDVLGSVGGRNNLIGDAASAGDMVNGVAGNIVGVDPKLGPLAYNGGQTQTMALLANSPALDAGDSSLISATTDQRGAVRVKDKSVDIGAFEAGPSVLVVDTLSDANSAGTTLREAIDYVNAIDPTGGVTIAFAPGLSGTIALTQGALPDIAGSLAIAGPGANLLTIDARSSGAVLTIDAGASVVLFGLTLTGGFGEPGGGGVTNSGSLLMSGCVVAGNGGLDGGGINNDGTLRLIGSTISGNTTLLNSVGGGLYNSGTATLINSTVANNFALYGGGGIYNAGSGVLTLEGCTVAGNQVGFAGASVAGGGIFNAPGGKATLTNTIVAGSNSDESPGGDIAGTVTGSNDLVQDAASSGGLVNGTNGNIVGVDPKLGALASNGGSTRSMRPLAGSPAIDAGSDSLVPAGVTTDQRGAWRIRGARVDIGAVEGGTAMIVVTTLADEDDGTINPFSGAGTSLREAIAFANADPGGGDTIAFSPLLKGSINLGLGALPTISAAMTIEGPGANVLAIDGLGASRIFWLTSTADVAISGLTLAHGRGDVYGGAILNRGGTLSLTACTLSGNTARIGGGLYSSGTATLVGCTLSGNAASTAAGAAYSVSGRFSLTNCTVSGNTAPTVAGIALIGGTNTILASTISGNTATSSNFVAGVYVQDGASSIADSIVAGNVNPLGASDLGGTGLASGSNDVIGTGSVAGSNNRLGVTDPGLAPLSWNGGTTQTMAILPGSPALGLLAAGATTLAADQRGLPLDAPAADAGAFQYQGPPPTATIVGAATGTTLVATTFTIQANDPSPADQAGTFTYTIDWDGDGTDVQVVQGPYQLILSHAYAAAGAYTPKVSALDAHGRASARAALPAPIVVSSIDANGFTTLISTGDTVTINLSSLSDQTIAQQLINSAPEATWKGAVNLTVTSAIPLVHTEINPTSPNAVVTVSGSGGGPLESLFDVSSPFGGESQQGVATIAVIVALAVIGGAGLGSVGGTVATDFAEYLTTSETGITGFFPNLIGQTGIFAAGVGIATGSGVATGVVTTAAYISLGASPALVVDQGKVSWSDSLMGTATDSSTVIVKGGSLNLDNNIITGTPSGDQPLIEVDGGTMVLGANASNRLAVFGSAPFVNVAGTGKVIVAPGNSFFLVNPDLTSQAATGTAVVLASSAAVAATGQSITYTATVTAGGSPATGGRVEFFDDTTGVILGFATVTNGTASIGASFNAPTAGDAIYATYLPETGALAPSSGHLTQVVSDATTTSVTGPAATPVYGQSITFTATVTAAAASGVTPAGAVEFYDGAIDLGAGTVLAGSGGSATSTFTTSLLSATTHAIRAVFTPAAGSTLQGSYGTLSQIVSPAHLTVSVAAASKAFGQAFDDVSYVGTITGIRNGDAITATFRSAGDAAGAIAGSYSIAATLSDGGSGKLAADYVIDSDLADVGTLTVTPAATTTGLSSSANPSARGQSVTFTAVVAWASPGVGTPAGSVTFRSGSTVLGTVALAAAGGVARASVTTAFTSTGSPVITASFTSTDGNGTASSGSLTESVQDVVLEPDPADPSKTALVVGGTTGNDLIAFVPDCRSGGVQVVVNGASRGTFSPTGRLIAYGQSGNDAIAVSDSIRLPALLFGGDGSDALWAGGGDAVLVGGNGNDALIGGLGRDILIGGDGADILMDRGDDDILIAGTTDYDADAVALSALLGEWARADEAYATRVGRLAGGITSGGSTYRLGASTVHTDTAIDVLYGGSGTDWYFARVGGTNQDVVLKKKRPEVVTAI</sequence>
<proteinExistence type="predicted"/>
<organism evidence="2 3">
    <name type="scientific">Aquisphaera giovannonii</name>
    <dbReference type="NCBI Taxonomy" id="406548"/>
    <lineage>
        <taxon>Bacteria</taxon>
        <taxon>Pseudomonadati</taxon>
        <taxon>Planctomycetota</taxon>
        <taxon>Planctomycetia</taxon>
        <taxon>Isosphaerales</taxon>
        <taxon>Isosphaeraceae</taxon>
        <taxon>Aquisphaera</taxon>
    </lineage>
</organism>
<dbReference type="PROSITE" id="PS00330">
    <property type="entry name" value="HEMOLYSIN_CALCIUM"/>
    <property type="match status" value="1"/>
</dbReference>
<dbReference type="InterPro" id="IPR012334">
    <property type="entry name" value="Pectin_lyas_fold"/>
</dbReference>
<dbReference type="SUPFAM" id="SSF51120">
    <property type="entry name" value="beta-Roll"/>
    <property type="match status" value="1"/>
</dbReference>
<evidence type="ECO:0000313" key="2">
    <source>
        <dbReference type="EMBL" id="QEH39161.1"/>
    </source>
</evidence>
<dbReference type="NCBIfam" id="NF041518">
    <property type="entry name" value="choice_anch_Q"/>
    <property type="match status" value="5"/>
</dbReference>
<dbReference type="OrthoDB" id="292920at2"/>
<dbReference type="RefSeq" id="WP_148598504.1">
    <property type="nucleotide sequence ID" value="NZ_CP042997.1"/>
</dbReference>
<dbReference type="Proteomes" id="UP000324233">
    <property type="component" value="Chromosome"/>
</dbReference>
<evidence type="ECO:0000313" key="3">
    <source>
        <dbReference type="Proteomes" id="UP000324233"/>
    </source>
</evidence>
<dbReference type="Gene3D" id="2.160.20.10">
    <property type="entry name" value="Single-stranded right-handed beta-helix, Pectin lyase-like"/>
    <property type="match status" value="4"/>
</dbReference>
<dbReference type="InterPro" id="IPR013783">
    <property type="entry name" value="Ig-like_fold"/>
</dbReference>
<dbReference type="InterPro" id="IPR032109">
    <property type="entry name" value="Big_3_5"/>
</dbReference>
<dbReference type="PRINTS" id="PR00313">
    <property type="entry name" value="CABNDNGRPT"/>
</dbReference>
<dbReference type="SMART" id="SM00710">
    <property type="entry name" value="PbH1"/>
    <property type="match status" value="21"/>
</dbReference>
<dbReference type="InterPro" id="IPR006626">
    <property type="entry name" value="PbH1"/>
</dbReference>
<dbReference type="Pfam" id="PF16640">
    <property type="entry name" value="Big_3_5"/>
    <property type="match status" value="2"/>
</dbReference>